<feature type="compositionally biased region" description="Pro residues" evidence="1">
    <location>
        <begin position="463"/>
        <end position="487"/>
    </location>
</feature>
<feature type="region of interest" description="Disordered" evidence="1">
    <location>
        <begin position="117"/>
        <end position="204"/>
    </location>
</feature>
<protein>
    <submittedName>
        <fullName evidence="2">Uncharacterized protein</fullName>
    </submittedName>
</protein>
<feature type="compositionally biased region" description="Basic and acidic residues" evidence="1">
    <location>
        <begin position="181"/>
        <end position="190"/>
    </location>
</feature>
<accession>A0A8H5GKD0</accession>
<comment type="caution">
    <text evidence="2">The sequence shown here is derived from an EMBL/GenBank/DDBJ whole genome shotgun (WGS) entry which is preliminary data.</text>
</comment>
<dbReference type="AlphaFoldDB" id="A0A8H5GKD0"/>
<proteinExistence type="predicted"/>
<reference evidence="2 3" key="1">
    <citation type="journal article" date="2020" name="ISME J.">
        <title>Uncovering the hidden diversity of litter-decomposition mechanisms in mushroom-forming fungi.</title>
        <authorList>
            <person name="Floudas D."/>
            <person name="Bentzer J."/>
            <person name="Ahren D."/>
            <person name="Johansson T."/>
            <person name="Persson P."/>
            <person name="Tunlid A."/>
        </authorList>
    </citation>
    <scope>NUCLEOTIDE SEQUENCE [LARGE SCALE GENOMIC DNA]</scope>
    <source>
        <strain evidence="2 3">CBS 661.87</strain>
    </source>
</reference>
<gene>
    <name evidence="2" type="ORF">D9615_010660</name>
</gene>
<dbReference type="EMBL" id="JAACJP010000081">
    <property type="protein sequence ID" value="KAF5366522.1"/>
    <property type="molecule type" value="Genomic_DNA"/>
</dbReference>
<evidence type="ECO:0000313" key="2">
    <source>
        <dbReference type="EMBL" id="KAF5366522.1"/>
    </source>
</evidence>
<organism evidence="2 3">
    <name type="scientific">Tricholomella constricta</name>
    <dbReference type="NCBI Taxonomy" id="117010"/>
    <lineage>
        <taxon>Eukaryota</taxon>
        <taxon>Fungi</taxon>
        <taxon>Dikarya</taxon>
        <taxon>Basidiomycota</taxon>
        <taxon>Agaricomycotina</taxon>
        <taxon>Agaricomycetes</taxon>
        <taxon>Agaricomycetidae</taxon>
        <taxon>Agaricales</taxon>
        <taxon>Tricholomatineae</taxon>
        <taxon>Lyophyllaceae</taxon>
        <taxon>Tricholomella</taxon>
    </lineage>
</organism>
<evidence type="ECO:0000256" key="1">
    <source>
        <dbReference type="SAM" id="MobiDB-lite"/>
    </source>
</evidence>
<evidence type="ECO:0000313" key="3">
    <source>
        <dbReference type="Proteomes" id="UP000565441"/>
    </source>
</evidence>
<feature type="region of interest" description="Disordered" evidence="1">
    <location>
        <begin position="461"/>
        <end position="510"/>
    </location>
</feature>
<feature type="compositionally biased region" description="Polar residues" evidence="1">
    <location>
        <begin position="133"/>
        <end position="161"/>
    </location>
</feature>
<keyword evidence="3" id="KW-1185">Reference proteome</keyword>
<dbReference type="OrthoDB" id="5565328at2759"/>
<sequence length="546" mass="60111">MIRNLPSPDSTTFYPSLLRRLYADATTSTTPPYTILYHIQHHPSPLRLRAAPQPHLRLAGYHRPLVLDQPSPLHPPLPHASGCPHHHPHHIGRPYRTLHQHHSLQHRLLRQPAHRLHPHWTPQSPRPPAHPLTSHSTPASQVTTPSSSGAGASLTPSSGPSSCVVAFGPAPANRSSLHWRRNTEEADQTRNRGQCLPNPRTRGDIETHRKGRVREQREGDLARWWGHTAEGGLGGHGRGCWGLEEWVGLRLGGVWMGMGVGKGVGKMVEVLHMDVNPETEDEREDPEPKRGQAIQRLRRATCSDNQRRPSSLQRLRASTLLPCLPSLALHHLTAFQALRRCLGLPALEPREECRAWIELADLGMLQSEPSTPAYRTKDAQPNQAPVLRLTSSSIYPTILSARLASLKIQTLILRHLLSAPATATSPPDIRFAAHLALIHTHACAADYTPSAVQKCLAPSRTCTPPPPPPTSPSYTPTPAPPTTPPPLSKSASRPPGHAHRRRRPACPPGTFQPHPAAGHYIRQCLYCDDCASQLQGCIVLQLLLPF</sequence>
<name>A0A8H5GKD0_9AGAR</name>
<dbReference type="Proteomes" id="UP000565441">
    <property type="component" value="Unassembled WGS sequence"/>
</dbReference>